<feature type="domain" description="DUF7096" evidence="3">
    <location>
        <begin position="5"/>
        <end position="199"/>
    </location>
</feature>
<evidence type="ECO:0000313" key="5">
    <source>
        <dbReference type="Proteomes" id="UP001500837"/>
    </source>
</evidence>
<dbReference type="Pfam" id="PF23379">
    <property type="entry name" value="DUF7096"/>
    <property type="match status" value="1"/>
</dbReference>
<sequence length="402" mass="41631">MSSSRAIALLCGVLLLSSGATAFVPAETGSSAAALGGSSTTAAVATPGYLPVTAERSGFASADVSVTDSIAMSRATLEQRLTRTTLQQRLDSAANETERRRVISNATDVLEARTADLVADATDARQRFRSGSLSATNYSTTLAEIDARAESLVSLAQFIEGRPAAGAAAKTRAAKFRAQLLAYSDSLRDRVAAAINGESRLDRLFVEAGPNGTALAAVHDGSYVRSAARPTNYDTDPAAVPSGSAIISHVESLYPWVMNQSTGVSFVPIPIQSSSAKYAYRLTLTYANGTVHSYVDMSSGEVYQETETLDLDGLVASPDAATTSGDNRLTVSRTYAGGPLRVSVMEDGEPTSATIAIANETLGTTGADGRLWTPSPSGSFTVRATTGDGTTLSVDTSSLAAT</sequence>
<name>A0AAV3SAZ9_9EURY</name>
<dbReference type="RefSeq" id="WP_211311511.1">
    <property type="nucleotide sequence ID" value="NZ_BAAABL010000073.1"/>
</dbReference>
<dbReference type="InterPro" id="IPR056397">
    <property type="entry name" value="Fn3_arc"/>
</dbReference>
<dbReference type="Pfam" id="PF23375">
    <property type="entry name" value="DUF7094"/>
    <property type="match status" value="1"/>
</dbReference>
<keyword evidence="5" id="KW-1185">Reference proteome</keyword>
<dbReference type="Proteomes" id="UP001500837">
    <property type="component" value="Unassembled WGS sequence"/>
</dbReference>
<dbReference type="InterPro" id="IPR055520">
    <property type="entry name" value="DUF7094"/>
</dbReference>
<evidence type="ECO:0000259" key="2">
    <source>
        <dbReference type="Pfam" id="PF23375"/>
    </source>
</evidence>
<evidence type="ECO:0000313" key="4">
    <source>
        <dbReference type="EMBL" id="GAA0309561.1"/>
    </source>
</evidence>
<reference evidence="4 5" key="1">
    <citation type="journal article" date="2019" name="Int. J. Syst. Evol. Microbiol.">
        <title>The Global Catalogue of Microorganisms (GCM) 10K type strain sequencing project: providing services to taxonomists for standard genome sequencing and annotation.</title>
        <authorList>
            <consortium name="The Broad Institute Genomics Platform"/>
            <consortium name="The Broad Institute Genome Sequencing Center for Infectious Disease"/>
            <person name="Wu L."/>
            <person name="Ma J."/>
        </authorList>
    </citation>
    <scope>NUCLEOTIDE SEQUENCE [LARGE SCALE GENOMIC DNA]</scope>
    <source>
        <strain evidence="4 5">JCM 16330</strain>
    </source>
</reference>
<comment type="caution">
    <text evidence="4">The sequence shown here is derived from an EMBL/GenBank/DDBJ whole genome shotgun (WGS) entry which is preliminary data.</text>
</comment>
<dbReference type="EMBL" id="BAAABL010000073">
    <property type="protein sequence ID" value="GAA0309561.1"/>
    <property type="molecule type" value="Genomic_DNA"/>
</dbReference>
<evidence type="ECO:0000259" key="1">
    <source>
        <dbReference type="Pfam" id="PF23374"/>
    </source>
</evidence>
<proteinExistence type="predicted"/>
<evidence type="ECO:0008006" key="6">
    <source>
        <dbReference type="Google" id="ProtNLM"/>
    </source>
</evidence>
<dbReference type="AlphaFoldDB" id="A0AAV3SAZ9"/>
<gene>
    <name evidence="4" type="ORF">GCM10009066_23790</name>
</gene>
<dbReference type="Pfam" id="PF23374">
    <property type="entry name" value="Fn3_arc"/>
    <property type="match status" value="1"/>
</dbReference>
<accession>A0AAV3SAZ9</accession>
<organism evidence="4 5">
    <name type="scientific">Halarchaeum salinum</name>
    <dbReference type="NCBI Taxonomy" id="489912"/>
    <lineage>
        <taxon>Archaea</taxon>
        <taxon>Methanobacteriati</taxon>
        <taxon>Methanobacteriota</taxon>
        <taxon>Stenosarchaea group</taxon>
        <taxon>Halobacteria</taxon>
        <taxon>Halobacteriales</taxon>
        <taxon>Halobacteriaceae</taxon>
    </lineage>
</organism>
<protein>
    <recommendedName>
        <fullName evidence="6">Secreted protein</fullName>
    </recommendedName>
</protein>
<feature type="domain" description="Fibronectin-III type-like" evidence="1">
    <location>
        <begin position="322"/>
        <end position="391"/>
    </location>
</feature>
<dbReference type="InterPro" id="IPR055522">
    <property type="entry name" value="DUF7096"/>
</dbReference>
<evidence type="ECO:0000259" key="3">
    <source>
        <dbReference type="Pfam" id="PF23379"/>
    </source>
</evidence>
<feature type="domain" description="DUF7094" evidence="2">
    <location>
        <begin position="205"/>
        <end position="313"/>
    </location>
</feature>